<dbReference type="EMBL" id="JBHUJB010000083">
    <property type="protein sequence ID" value="MFD2160532.1"/>
    <property type="molecule type" value="Genomic_DNA"/>
</dbReference>
<organism evidence="9 10">
    <name type="scientific">Rubritalea tangerina</name>
    <dbReference type="NCBI Taxonomy" id="430798"/>
    <lineage>
        <taxon>Bacteria</taxon>
        <taxon>Pseudomonadati</taxon>
        <taxon>Verrucomicrobiota</taxon>
        <taxon>Verrucomicrobiia</taxon>
        <taxon>Verrucomicrobiales</taxon>
        <taxon>Rubritaleaceae</taxon>
        <taxon>Rubritalea</taxon>
    </lineage>
</organism>
<dbReference type="Gene3D" id="3.90.1860.10">
    <property type="entry name" value="tRNA-splicing ligase RtcB"/>
    <property type="match status" value="1"/>
</dbReference>
<proteinExistence type="inferred from homology"/>
<dbReference type="GO" id="GO:0170057">
    <property type="term" value="F:RNA ligase (GTP) activity"/>
    <property type="evidence" value="ECO:0007669"/>
    <property type="project" value="UniProtKB-EC"/>
</dbReference>
<keyword evidence="3" id="KW-0547">Nucleotide-binding</keyword>
<evidence type="ECO:0000256" key="5">
    <source>
        <dbReference type="ARBA" id="ARBA00023134"/>
    </source>
</evidence>
<dbReference type="PANTHER" id="PTHR11118:SF1">
    <property type="entry name" value="RNA-SPLICING LIGASE RTCB HOMOLOG"/>
    <property type="match status" value="1"/>
</dbReference>
<dbReference type="InterPro" id="IPR001233">
    <property type="entry name" value="RtcB"/>
</dbReference>
<dbReference type="RefSeq" id="WP_377087968.1">
    <property type="nucleotide sequence ID" value="NZ_JBHSJL010000014.1"/>
</dbReference>
<evidence type="ECO:0000256" key="4">
    <source>
        <dbReference type="ARBA" id="ARBA00022800"/>
    </source>
</evidence>
<keyword evidence="6 8" id="KW-0464">Manganese</keyword>
<reference evidence="10" key="1">
    <citation type="journal article" date="2019" name="Int. J. Syst. Evol. Microbiol.">
        <title>The Global Catalogue of Microorganisms (GCM) 10K type strain sequencing project: providing services to taxonomists for standard genome sequencing and annotation.</title>
        <authorList>
            <consortium name="The Broad Institute Genomics Platform"/>
            <consortium name="The Broad Institute Genome Sequencing Center for Infectious Disease"/>
            <person name="Wu L."/>
            <person name="Ma J."/>
        </authorList>
    </citation>
    <scope>NUCLEOTIDE SEQUENCE [LARGE SCALE GENOMIC DNA]</scope>
    <source>
        <strain evidence="10">CCUG 57942</strain>
    </source>
</reference>
<comment type="catalytic activity">
    <reaction evidence="7">
        <text>a 3'-end 3'-phospho-ribonucleotide-RNA + a 5'-end dephospho-ribonucleoside-RNA + GTP = a ribonucleotidyl-ribonucleotide-RNA + GMP + diphosphate</text>
        <dbReference type="Rhea" id="RHEA:68076"/>
        <dbReference type="Rhea" id="RHEA-COMP:10463"/>
        <dbReference type="Rhea" id="RHEA-COMP:13936"/>
        <dbReference type="Rhea" id="RHEA-COMP:17355"/>
        <dbReference type="ChEBI" id="CHEBI:33019"/>
        <dbReference type="ChEBI" id="CHEBI:37565"/>
        <dbReference type="ChEBI" id="CHEBI:58115"/>
        <dbReference type="ChEBI" id="CHEBI:83062"/>
        <dbReference type="ChEBI" id="CHEBI:138284"/>
        <dbReference type="ChEBI" id="CHEBI:173118"/>
        <dbReference type="EC" id="6.5.1.8"/>
    </reaction>
</comment>
<evidence type="ECO:0000256" key="7">
    <source>
        <dbReference type="ARBA" id="ARBA00047746"/>
    </source>
</evidence>
<keyword evidence="5" id="KW-0342">GTP-binding</keyword>
<dbReference type="EC" id="6.5.1.-" evidence="8"/>
<evidence type="ECO:0000313" key="9">
    <source>
        <dbReference type="EMBL" id="MFD2160532.1"/>
    </source>
</evidence>
<comment type="subunit">
    <text evidence="8">Monomer.</text>
</comment>
<evidence type="ECO:0000256" key="2">
    <source>
        <dbReference type="ARBA" id="ARBA00022723"/>
    </source>
</evidence>
<keyword evidence="4" id="KW-0692">RNA repair</keyword>
<dbReference type="SUPFAM" id="SSF103365">
    <property type="entry name" value="Hypothetical protein PH1602"/>
    <property type="match status" value="1"/>
</dbReference>
<comment type="caution">
    <text evidence="9">The sequence shown here is derived from an EMBL/GenBank/DDBJ whole genome shotgun (WGS) entry which is preliminary data.</text>
</comment>
<dbReference type="Proteomes" id="UP001597389">
    <property type="component" value="Unassembled WGS sequence"/>
</dbReference>
<keyword evidence="10" id="KW-1185">Reference proteome</keyword>
<dbReference type="InterPro" id="IPR036025">
    <property type="entry name" value="RtcB-like_sf"/>
</dbReference>
<dbReference type="PANTHER" id="PTHR11118">
    <property type="entry name" value="RNA-SPLICING LIGASE RTCB HOMOLOG"/>
    <property type="match status" value="1"/>
</dbReference>
<dbReference type="Pfam" id="PF01139">
    <property type="entry name" value="RtcB"/>
    <property type="match status" value="1"/>
</dbReference>
<keyword evidence="2 8" id="KW-0479">Metal-binding</keyword>
<name>A0ABW4ZFA6_9BACT</name>
<comment type="cofactor">
    <cofactor evidence="8">
        <name>Mn(2+)</name>
        <dbReference type="ChEBI" id="CHEBI:29035"/>
    </cofactor>
    <text evidence="8">Binds 2 manganese ions per subunit.</text>
</comment>
<evidence type="ECO:0000256" key="8">
    <source>
        <dbReference type="RuleBase" id="RU371113"/>
    </source>
</evidence>
<accession>A0ABW4ZFA6</accession>
<keyword evidence="1 8" id="KW-0436">Ligase</keyword>
<evidence type="ECO:0000256" key="3">
    <source>
        <dbReference type="ARBA" id="ARBA00022741"/>
    </source>
</evidence>
<protein>
    <recommendedName>
        <fullName evidence="8">tRNA-splicing ligase RtcB</fullName>
        <ecNumber evidence="8">6.5.1.-</ecNumber>
    </recommendedName>
</protein>
<evidence type="ECO:0000313" key="10">
    <source>
        <dbReference type="Proteomes" id="UP001597389"/>
    </source>
</evidence>
<gene>
    <name evidence="8" type="primary">rtcB</name>
    <name evidence="9" type="ORF">ACFSW8_16630</name>
</gene>
<evidence type="ECO:0000256" key="6">
    <source>
        <dbReference type="ARBA" id="ARBA00023211"/>
    </source>
</evidence>
<comment type="similarity">
    <text evidence="8">Belongs to the RtcB family.</text>
</comment>
<sequence length="503" mass="55228">MNTVAEKPETGIIPTGEATGILPARDTSLRPITVIGTEAIREGFDDLCLKQALNSREAPGVTELVLNPDAHAGYGAPVGCVMVSPTHIYPGPVGVDIKCSMSLLQTNVHKDQIDDKRVRRALIEAICERTPTGAGKGQRSVQHGREISAELGQKICVEGASEEVCAALGIPFEWAARCEDSFHLGHDRTQEALERRFEKLCENNQFKERFPKKVDQLGTYGGGNHFGEAEVVEIEDNAAARAKAEVFGLKHGHVAFLSHCGSRGLGHDLATGQFRVLEKMFDRWGIPYPANDKKLVYAPLGTQEANDYLDDMAIGANFATVNHLLINALVLEAFQSVLPEVEGHLVYFISHNIARHEKVKDKFQWVHRKGATRAFPAGHFALKETPFYETGHPILLPGNPRDGSVVMAALPGAEKSCYSVNHGAGRQMSRRGAFRNLEQREVDHGLNEADILFNGRNYPRDEAPDAYKDFSAVLESVEKADLAHTVARLRARFVIKDASKADD</sequence>
<evidence type="ECO:0000256" key="1">
    <source>
        <dbReference type="ARBA" id="ARBA00022598"/>
    </source>
</evidence>